<dbReference type="RefSeq" id="WP_005359244.1">
    <property type="nucleotide sequence ID" value="NZ_DS264265.1"/>
</dbReference>
<dbReference type="HOGENOM" id="CLU_175524_2_1_9"/>
<protein>
    <submittedName>
        <fullName evidence="1">Uncharacterized protein</fullName>
    </submittedName>
</protein>
<dbReference type="AlphaFoldDB" id="A5Z8V8"/>
<dbReference type="STRING" id="411463.EUBVEN_02150"/>
<accession>A5Z8V8</accession>
<reference evidence="1 2" key="2">
    <citation type="submission" date="2007-04" db="EMBL/GenBank/DDBJ databases">
        <title>Draft genome sequence of Eubacterium ventriosum (ATCC 27560).</title>
        <authorList>
            <person name="Sudarsanam P."/>
            <person name="Ley R."/>
            <person name="Guruge J."/>
            <person name="Turnbaugh P.J."/>
            <person name="Mahowald M."/>
            <person name="Liep D."/>
            <person name="Gordon J."/>
        </authorList>
    </citation>
    <scope>NUCLEOTIDE SEQUENCE [LARGE SCALE GENOMIC DNA]</scope>
    <source>
        <strain evidence="1 2">ATCC 27560</strain>
    </source>
</reference>
<organism evidence="1 2">
    <name type="scientific">Eubacterium ventriosum ATCC 27560</name>
    <dbReference type="NCBI Taxonomy" id="411463"/>
    <lineage>
        <taxon>Bacteria</taxon>
        <taxon>Bacillati</taxon>
        <taxon>Bacillota</taxon>
        <taxon>Clostridia</taxon>
        <taxon>Eubacteriales</taxon>
        <taxon>Eubacteriaceae</taxon>
        <taxon>Eubacterium</taxon>
    </lineage>
</organism>
<sequence>MTKGAQVMIRNQKIAKKFVRYGEGAQLYSMSQSTFEKLAKEAKAIYKYNKLVLVNTEKIDEYLELFHEF</sequence>
<name>A5Z8V8_9FIRM</name>
<dbReference type="eggNOG" id="ENOG5032YBT">
    <property type="taxonomic scope" value="Bacteria"/>
</dbReference>
<comment type="caution">
    <text evidence="1">The sequence shown here is derived from an EMBL/GenBank/DDBJ whole genome shotgun (WGS) entry which is preliminary data.</text>
</comment>
<gene>
    <name evidence="1" type="ORF">EUBVEN_02150</name>
</gene>
<reference evidence="1 2" key="1">
    <citation type="submission" date="2007-03" db="EMBL/GenBank/DDBJ databases">
        <authorList>
            <person name="Fulton L."/>
            <person name="Clifton S."/>
            <person name="Fulton B."/>
            <person name="Xu J."/>
            <person name="Minx P."/>
            <person name="Pepin K.H."/>
            <person name="Johnson M."/>
            <person name="Thiruvilangam P."/>
            <person name="Bhonagiri V."/>
            <person name="Nash W.E."/>
            <person name="Mardis E.R."/>
            <person name="Wilson R.K."/>
        </authorList>
    </citation>
    <scope>NUCLEOTIDE SEQUENCE [LARGE SCALE GENOMIC DNA]</scope>
    <source>
        <strain evidence="1 2">ATCC 27560</strain>
    </source>
</reference>
<dbReference type="InterPro" id="IPR045591">
    <property type="entry name" value="DUF6462"/>
</dbReference>
<dbReference type="Pfam" id="PF20063">
    <property type="entry name" value="DUF6462"/>
    <property type="match status" value="1"/>
</dbReference>
<dbReference type="Proteomes" id="UP000006000">
    <property type="component" value="Unassembled WGS sequence"/>
</dbReference>
<proteinExistence type="predicted"/>
<evidence type="ECO:0000313" key="2">
    <source>
        <dbReference type="Proteomes" id="UP000006000"/>
    </source>
</evidence>
<dbReference type="EMBL" id="AAVL02000036">
    <property type="protein sequence ID" value="EDM50831.1"/>
    <property type="molecule type" value="Genomic_DNA"/>
</dbReference>
<evidence type="ECO:0000313" key="1">
    <source>
        <dbReference type="EMBL" id="EDM50831.1"/>
    </source>
</evidence>